<name>A0A158KML0_9BURK</name>
<keyword evidence="3" id="KW-1185">Reference proteome</keyword>
<proteinExistence type="predicted"/>
<evidence type="ECO:0000313" key="2">
    <source>
        <dbReference type="EMBL" id="SAL82418.1"/>
    </source>
</evidence>
<gene>
    <name evidence="2" type="ORF">AWB67_06116</name>
</gene>
<keyword evidence="1" id="KW-1133">Transmembrane helix</keyword>
<dbReference type="EMBL" id="FCOL02000076">
    <property type="protein sequence ID" value="SAL82418.1"/>
    <property type="molecule type" value="Genomic_DNA"/>
</dbReference>
<dbReference type="Proteomes" id="UP000054925">
    <property type="component" value="Unassembled WGS sequence"/>
</dbReference>
<comment type="caution">
    <text evidence="2">The sequence shown here is derived from an EMBL/GenBank/DDBJ whole genome shotgun (WGS) entry which is preliminary data.</text>
</comment>
<protein>
    <submittedName>
        <fullName evidence="2">Uncharacterized protein</fullName>
    </submittedName>
</protein>
<accession>A0A158KML0</accession>
<evidence type="ECO:0000256" key="1">
    <source>
        <dbReference type="SAM" id="Phobius"/>
    </source>
</evidence>
<dbReference type="AlphaFoldDB" id="A0A158KML0"/>
<keyword evidence="1" id="KW-0812">Transmembrane</keyword>
<evidence type="ECO:0000313" key="3">
    <source>
        <dbReference type="Proteomes" id="UP000054925"/>
    </source>
</evidence>
<sequence>MTQSMIYFVVGLAVLLVAGFMVAQRYRRDHPAEGMAQWLDSHHMSWLHRHKH</sequence>
<organism evidence="2 3">
    <name type="scientific">Caballeronia terrestris</name>
    <dbReference type="NCBI Taxonomy" id="1226301"/>
    <lineage>
        <taxon>Bacteria</taxon>
        <taxon>Pseudomonadati</taxon>
        <taxon>Pseudomonadota</taxon>
        <taxon>Betaproteobacteria</taxon>
        <taxon>Burkholderiales</taxon>
        <taxon>Burkholderiaceae</taxon>
        <taxon>Caballeronia</taxon>
    </lineage>
</organism>
<reference evidence="2" key="1">
    <citation type="submission" date="2016-01" db="EMBL/GenBank/DDBJ databases">
        <authorList>
            <person name="Peeters C."/>
        </authorList>
    </citation>
    <scope>NUCLEOTIDE SEQUENCE [LARGE SCALE GENOMIC DNA]</scope>
    <source>
        <strain evidence="2">LMG 22937</strain>
    </source>
</reference>
<keyword evidence="1" id="KW-0472">Membrane</keyword>
<feature type="transmembrane region" description="Helical" evidence="1">
    <location>
        <begin position="6"/>
        <end position="23"/>
    </location>
</feature>